<evidence type="ECO:0000313" key="1">
    <source>
        <dbReference type="EMBL" id="AVQ03326.1"/>
    </source>
</evidence>
<evidence type="ECO:0008006" key="3">
    <source>
        <dbReference type="Google" id="ProtNLM"/>
    </source>
</evidence>
<gene>
    <name evidence="1" type="ORF">B7G68_16615</name>
</gene>
<protein>
    <recommendedName>
        <fullName evidence="3">MarR family transcriptional regulator</fullName>
    </recommendedName>
</protein>
<evidence type="ECO:0000313" key="2">
    <source>
        <dbReference type="Proteomes" id="UP000240527"/>
    </source>
</evidence>
<accession>A0ABM6TJE5</accession>
<organism evidence="1 2">
    <name type="scientific">Caulobacter segnis</name>
    <dbReference type="NCBI Taxonomy" id="88688"/>
    <lineage>
        <taxon>Bacteria</taxon>
        <taxon>Pseudomonadati</taxon>
        <taxon>Pseudomonadota</taxon>
        <taxon>Alphaproteobacteria</taxon>
        <taxon>Caulobacterales</taxon>
        <taxon>Caulobacteraceae</taxon>
        <taxon>Caulobacter</taxon>
    </lineage>
</organism>
<sequence length="296" mass="32545">MTASTATVDRTCEGLCLAFSAKLIPNGFRQLGHRSAIDTLLMLAIAQANLAPMERDAEFQKAYAGLEASPPDELRRPARVRSIAVSLGVPQETARRRVVSLVEAGVLVMRDDGVIMPQTFTNSPHALAMALETWSAFTGFYANLRRAGALAPVEPAAPDQRPPMRQMMRLWTNHFLRLIEALMPMVGDPFAVVMLFAILDGSLAADGKPATASAIARALGLPFESVRRNALRIADNGLCQKVGRGYLIPPALMEEARWRAFSERHAQILMRFFAAMREQQLLGWWEAQHLAEGGRP</sequence>
<reference evidence="1 2" key="1">
    <citation type="journal article" date="2015" name="Biotechnol. Bioeng.">
        <title>Genome sequence and phenotypic characterization of Caulobacter segnis.</title>
        <authorList>
            <person name="Patel S."/>
            <person name="Fletcher B."/>
            <person name="Scott D.C."/>
            <person name="Ely B."/>
        </authorList>
    </citation>
    <scope>NUCLEOTIDE SEQUENCE [LARGE SCALE GENOMIC DNA]</scope>
    <source>
        <strain evidence="1 2">TK0059</strain>
    </source>
</reference>
<proteinExistence type="predicted"/>
<keyword evidence="2" id="KW-1185">Reference proteome</keyword>
<dbReference type="RefSeq" id="WP_013080327.1">
    <property type="nucleotide sequence ID" value="NZ_CP027850.1"/>
</dbReference>
<name>A0ABM6TJE5_9CAUL</name>
<dbReference type="EMBL" id="CP027850">
    <property type="protein sequence ID" value="AVQ03326.1"/>
    <property type="molecule type" value="Genomic_DNA"/>
</dbReference>
<dbReference type="Proteomes" id="UP000240527">
    <property type="component" value="Chromosome"/>
</dbReference>